<reference evidence="5 6" key="1">
    <citation type="journal article" date="2020" name="ISME J.">
        <title>Uncovering the hidden diversity of litter-decomposition mechanisms in mushroom-forming fungi.</title>
        <authorList>
            <person name="Floudas D."/>
            <person name="Bentzer J."/>
            <person name="Ahren D."/>
            <person name="Johansson T."/>
            <person name="Persson P."/>
            <person name="Tunlid A."/>
        </authorList>
    </citation>
    <scope>NUCLEOTIDE SEQUENCE [LARGE SCALE GENOMIC DNA]</scope>
    <source>
        <strain evidence="5 6">CBS 101986</strain>
    </source>
</reference>
<proteinExistence type="predicted"/>
<keyword evidence="2" id="KW-0677">Repeat</keyword>
<organism evidence="5 6">
    <name type="scientific">Psilocybe cf. subviscida</name>
    <dbReference type="NCBI Taxonomy" id="2480587"/>
    <lineage>
        <taxon>Eukaryota</taxon>
        <taxon>Fungi</taxon>
        <taxon>Dikarya</taxon>
        <taxon>Basidiomycota</taxon>
        <taxon>Agaricomycotina</taxon>
        <taxon>Agaricomycetes</taxon>
        <taxon>Agaricomycetidae</taxon>
        <taxon>Agaricales</taxon>
        <taxon>Agaricineae</taxon>
        <taxon>Strophariaceae</taxon>
        <taxon>Psilocybe</taxon>
    </lineage>
</organism>
<evidence type="ECO:0000313" key="6">
    <source>
        <dbReference type="Proteomes" id="UP000567179"/>
    </source>
</evidence>
<gene>
    <name evidence="5" type="ORF">D9619_001185</name>
</gene>
<dbReference type="InterPro" id="IPR001680">
    <property type="entry name" value="WD40_rpt"/>
</dbReference>
<dbReference type="InterPro" id="IPR015943">
    <property type="entry name" value="WD40/YVTN_repeat-like_dom_sf"/>
</dbReference>
<dbReference type="Proteomes" id="UP000567179">
    <property type="component" value="Unassembled WGS sequence"/>
</dbReference>
<keyword evidence="6" id="KW-1185">Reference proteome</keyword>
<dbReference type="Pfam" id="PF00400">
    <property type="entry name" value="WD40"/>
    <property type="match status" value="3"/>
</dbReference>
<comment type="caution">
    <text evidence="5">The sequence shown here is derived from an EMBL/GenBank/DDBJ whole genome shotgun (WGS) entry which is preliminary data.</text>
</comment>
<evidence type="ECO:0000313" key="5">
    <source>
        <dbReference type="EMBL" id="KAF5321773.1"/>
    </source>
</evidence>
<dbReference type="PROSITE" id="PS50082">
    <property type="entry name" value="WD_REPEATS_2"/>
    <property type="match status" value="2"/>
</dbReference>
<dbReference type="SUPFAM" id="SSF50978">
    <property type="entry name" value="WD40 repeat-like"/>
    <property type="match status" value="1"/>
</dbReference>
<feature type="repeat" description="WD" evidence="3">
    <location>
        <begin position="91"/>
        <end position="113"/>
    </location>
</feature>
<dbReference type="EMBL" id="JAACJJ010000028">
    <property type="protein sequence ID" value="KAF5321773.1"/>
    <property type="molecule type" value="Genomic_DNA"/>
</dbReference>
<evidence type="ECO:0000256" key="4">
    <source>
        <dbReference type="SAM" id="MobiDB-lite"/>
    </source>
</evidence>
<feature type="repeat" description="WD" evidence="3">
    <location>
        <begin position="320"/>
        <end position="351"/>
    </location>
</feature>
<dbReference type="SMART" id="SM00320">
    <property type="entry name" value="WD40"/>
    <property type="match status" value="4"/>
</dbReference>
<evidence type="ECO:0008006" key="7">
    <source>
        <dbReference type="Google" id="ProtNLM"/>
    </source>
</evidence>
<name>A0A8H5BG01_9AGAR</name>
<evidence type="ECO:0000256" key="1">
    <source>
        <dbReference type="ARBA" id="ARBA00022574"/>
    </source>
</evidence>
<dbReference type="InterPro" id="IPR039328">
    <property type="entry name" value="WDR89"/>
</dbReference>
<dbReference type="OrthoDB" id="25131at2759"/>
<dbReference type="PROSITE" id="PS50294">
    <property type="entry name" value="WD_REPEATS_REGION"/>
    <property type="match status" value="1"/>
</dbReference>
<feature type="region of interest" description="Disordered" evidence="4">
    <location>
        <begin position="361"/>
        <end position="395"/>
    </location>
</feature>
<keyword evidence="1 3" id="KW-0853">WD repeat</keyword>
<accession>A0A8H5BG01</accession>
<dbReference type="PANTHER" id="PTHR22889">
    <property type="entry name" value="WD REPEAT-CONTAINING PROTEIN 89"/>
    <property type="match status" value="1"/>
</dbReference>
<sequence>MTERHKLLLLSPTIQEESLPKRSAKTSGAGYILSIVPLPGFYAASTSAPSNVIDIFDKTTLQGTQTLSGHAEATTSLRTVGTIAGAVQKCLVSSGKDGSVKVWDQRSNTASVQMTSAGKARPLLSCDVSVDGLTVAAGSDLQGEDAVIVYWDPRKPSTPLRVHESTHSDDITTLSFAPEGKGNILLSGSSDGLLCTSNADEDDEDEAVIQVGNWGCSISQAGWIHGADDDSAAVWAGSDMETFSTWKSDLDQLLSLDIRDPVLHQGRTWVTDYLISAHSTDISNPNPTVFTGSNEGDIALLSNMNPSVPDAPWCLRKLFTHGHTGVVRTALWDEPNQNLITGGEDGKLNLWPILPIPVVKESEDDDDSDVEMMSPKARKRDLPTDSERGGKRARR</sequence>
<dbReference type="InterPro" id="IPR036322">
    <property type="entry name" value="WD40_repeat_dom_sf"/>
</dbReference>
<evidence type="ECO:0000256" key="3">
    <source>
        <dbReference type="PROSITE-ProRule" id="PRU00221"/>
    </source>
</evidence>
<dbReference type="Gene3D" id="2.130.10.10">
    <property type="entry name" value="YVTN repeat-like/Quinoprotein amine dehydrogenase"/>
    <property type="match status" value="2"/>
</dbReference>
<dbReference type="PANTHER" id="PTHR22889:SF0">
    <property type="entry name" value="WD REPEAT-CONTAINING PROTEIN 89"/>
    <property type="match status" value="1"/>
</dbReference>
<dbReference type="AlphaFoldDB" id="A0A8H5BG01"/>
<protein>
    <recommendedName>
        <fullName evidence="7">WD40 repeat-like protein</fullName>
    </recommendedName>
</protein>
<evidence type="ECO:0000256" key="2">
    <source>
        <dbReference type="ARBA" id="ARBA00022737"/>
    </source>
</evidence>
<feature type="compositionally biased region" description="Basic and acidic residues" evidence="4">
    <location>
        <begin position="380"/>
        <end position="395"/>
    </location>
</feature>